<gene>
    <name evidence="11" type="ORF">A8E72_35245</name>
    <name evidence="10" type="ORF">A8E72_36920</name>
</gene>
<dbReference type="EMBL" id="MUTJ01000106">
    <property type="protein sequence ID" value="ONU74747.1"/>
    <property type="molecule type" value="Genomic_DNA"/>
</dbReference>
<reference evidence="11 12" key="1">
    <citation type="submission" date="2016-08" db="EMBL/GenBank/DDBJ databases">
        <authorList>
            <person name="Seilhamer J.J."/>
        </authorList>
    </citation>
    <scope>NUCLEOTIDE SEQUENCE [LARGE SCALE GENOMIC DNA]</scope>
    <source>
        <strain evidence="11 12">VC14762</strain>
    </source>
</reference>
<accession>A0A1V2VSU9</accession>
<feature type="domain" description="ABC3 transporter permease C-terminal" evidence="8">
    <location>
        <begin position="272"/>
        <end position="387"/>
    </location>
</feature>
<evidence type="ECO:0000313" key="10">
    <source>
        <dbReference type="EMBL" id="ONU74747.1"/>
    </source>
</evidence>
<feature type="domain" description="ABC3 transporter permease C-terminal" evidence="8">
    <location>
        <begin position="669"/>
        <end position="778"/>
    </location>
</feature>
<dbReference type="GO" id="GO:0098797">
    <property type="term" value="C:plasma membrane protein complex"/>
    <property type="evidence" value="ECO:0007669"/>
    <property type="project" value="TreeGrafter"/>
</dbReference>
<feature type="transmembrane region" description="Helical" evidence="7">
    <location>
        <begin position="704"/>
        <end position="734"/>
    </location>
</feature>
<comment type="similarity">
    <text evidence="2">Belongs to the ABC-4 integral membrane protein family. LolC/E subfamily.</text>
</comment>
<dbReference type="Pfam" id="PF12704">
    <property type="entry name" value="MacB_PCD"/>
    <property type="match status" value="1"/>
</dbReference>
<evidence type="ECO:0000313" key="11">
    <source>
        <dbReference type="EMBL" id="ONU75355.1"/>
    </source>
</evidence>
<keyword evidence="6 7" id="KW-0472">Membrane</keyword>
<comment type="caution">
    <text evidence="11">The sequence shown here is derived from an EMBL/GenBank/DDBJ whole genome shotgun (WGS) entry which is preliminary data.</text>
</comment>
<dbReference type="InterPro" id="IPR025857">
    <property type="entry name" value="MacB_PCD"/>
</dbReference>
<evidence type="ECO:0000256" key="3">
    <source>
        <dbReference type="ARBA" id="ARBA00022475"/>
    </source>
</evidence>
<dbReference type="Pfam" id="PF02687">
    <property type="entry name" value="FtsX"/>
    <property type="match status" value="2"/>
</dbReference>
<dbReference type="InterPro" id="IPR051447">
    <property type="entry name" value="Lipoprotein-release_system"/>
</dbReference>
<feature type="transmembrane region" description="Helical" evidence="7">
    <location>
        <begin position="435"/>
        <end position="455"/>
    </location>
</feature>
<proteinExistence type="inferred from homology"/>
<dbReference type="Proteomes" id="UP000188543">
    <property type="component" value="Unassembled WGS sequence"/>
</dbReference>
<feature type="transmembrane region" description="Helical" evidence="7">
    <location>
        <begin position="754"/>
        <end position="772"/>
    </location>
</feature>
<evidence type="ECO:0000256" key="2">
    <source>
        <dbReference type="ARBA" id="ARBA00005236"/>
    </source>
</evidence>
<keyword evidence="4 7" id="KW-0812">Transmembrane</keyword>
<evidence type="ECO:0000256" key="1">
    <source>
        <dbReference type="ARBA" id="ARBA00004651"/>
    </source>
</evidence>
<feature type="transmembrane region" description="Helical" evidence="7">
    <location>
        <begin position="268"/>
        <end position="287"/>
    </location>
</feature>
<dbReference type="PROSITE" id="PS51257">
    <property type="entry name" value="PROKAR_LIPOPROTEIN"/>
    <property type="match status" value="1"/>
</dbReference>
<feature type="transmembrane region" description="Helical" evidence="7">
    <location>
        <begin position="315"/>
        <end position="346"/>
    </location>
</feature>
<evidence type="ECO:0000256" key="4">
    <source>
        <dbReference type="ARBA" id="ARBA00022692"/>
    </source>
</evidence>
<feature type="domain" description="MacB-like periplasmic core" evidence="9">
    <location>
        <begin position="22"/>
        <end position="234"/>
    </location>
</feature>
<dbReference type="EMBL" id="MUTJ01000104">
    <property type="protein sequence ID" value="ONU75355.1"/>
    <property type="molecule type" value="Genomic_DNA"/>
</dbReference>
<organism evidence="11 12">
    <name type="scientific">Burkholderia cenocepacia</name>
    <dbReference type="NCBI Taxonomy" id="95486"/>
    <lineage>
        <taxon>Bacteria</taxon>
        <taxon>Pseudomonadati</taxon>
        <taxon>Pseudomonadota</taxon>
        <taxon>Betaproteobacteria</taxon>
        <taxon>Burkholderiales</taxon>
        <taxon>Burkholderiaceae</taxon>
        <taxon>Burkholderia</taxon>
        <taxon>Burkholderia cepacia complex</taxon>
    </lineage>
</organism>
<dbReference type="OrthoDB" id="5137249at2"/>
<dbReference type="RefSeq" id="WP_077020724.1">
    <property type="nucleotide sequence ID" value="NZ_CADETK010000008.1"/>
</dbReference>
<evidence type="ECO:0000259" key="9">
    <source>
        <dbReference type="Pfam" id="PF12704"/>
    </source>
</evidence>
<dbReference type="AlphaFoldDB" id="A0A1V2VSU9"/>
<keyword evidence="3" id="KW-1003">Cell membrane</keyword>
<feature type="transmembrane region" description="Helical" evidence="7">
    <location>
        <begin position="358"/>
        <end position="383"/>
    </location>
</feature>
<feature type="transmembrane region" description="Helical" evidence="7">
    <location>
        <begin position="20"/>
        <end position="44"/>
    </location>
</feature>
<evidence type="ECO:0000256" key="5">
    <source>
        <dbReference type="ARBA" id="ARBA00022989"/>
    </source>
</evidence>
<evidence type="ECO:0000256" key="6">
    <source>
        <dbReference type="ARBA" id="ARBA00023136"/>
    </source>
</evidence>
<dbReference type="GO" id="GO:0044874">
    <property type="term" value="P:lipoprotein localization to outer membrane"/>
    <property type="evidence" value="ECO:0007669"/>
    <property type="project" value="TreeGrafter"/>
</dbReference>
<name>A0A1V2VSU9_9BURK</name>
<keyword evidence="5 7" id="KW-1133">Transmembrane helix</keyword>
<comment type="subcellular location">
    <subcellularLocation>
        <location evidence="1">Cell membrane</location>
        <topology evidence="1">Multi-pass membrane protein</topology>
    </subcellularLocation>
</comment>
<feature type="transmembrane region" description="Helical" evidence="7">
    <location>
        <begin position="664"/>
        <end position="683"/>
    </location>
</feature>
<dbReference type="PANTHER" id="PTHR30489">
    <property type="entry name" value="LIPOPROTEIN-RELEASING SYSTEM TRANSMEMBRANE PROTEIN LOLE"/>
    <property type="match status" value="1"/>
</dbReference>
<sequence>MVSTLTRLSWRDLWRMRAQAMAAVLVVACGVASFVAMRSTYLVLLRAQQDYYASHRFADLFVHLKRAPLAVATRIAALPGVAAVGARVVADVTLDVPGLAEPATGHVVSVPERGGPSLDLLHLQRGRYVAPDRDDEVLVSAAFAEANQLRTGQRIGAVLNGRWKPLRIVGIAISPEYVYETGAGSVFPDNRHYGVLWMGTEAVSAAFRMDGAFNDLVLSLDGGAIVPRVIAQVDRELASYGGLGTITREDQISNRFISDEIAQNRITATYVPAIFFFVTMFLLQNVLNRLVDTQRAQICLMKAFGYGNARVALHYFQFACLIAVAGAAIGYAAGLALGSSLTALYARYYRFARLEYHVDAHVAILAGVVSFATALVGTAAGVMKAAGLLPVEAMRAPLPPDFAVGWLERFGLYRHLGVTWRMIARNITRQPLKALLSCIAMACASAILVTGGFFFDAVDYLFDVQFQRVERQDVTVAFAQPLSHRAIYALERLPGVLRVEPFHDVPVRISAGYRSRRVSLSGIATAALMHRLVDERSLPLRVPPDGIVISSQLADTLGVHAGDQVTVEVLEGKRQSRQVTLAGRVGELVGIRAYMDQQALARLLGEGGNWSGAWLQIDARASDRLYAALKHMPAVNAVAVRQSVIDSFRKIMNESVRLSTSINFTFPCIIAFGVAFNGMRIAYSERLQQLASLRVLGFTRVEVAWILLGEQFLLAALATPAGLLLGYGVCAFLADRLATDLYRLPLVVQPATFAQAFLVTASTVTASGWLVARKIGSLDIVAVLKARES</sequence>
<protein>
    <submittedName>
        <fullName evidence="11">Permease</fullName>
    </submittedName>
</protein>
<evidence type="ECO:0000259" key="8">
    <source>
        <dbReference type="Pfam" id="PF02687"/>
    </source>
</evidence>
<evidence type="ECO:0000256" key="7">
    <source>
        <dbReference type="SAM" id="Phobius"/>
    </source>
</evidence>
<dbReference type="InterPro" id="IPR003838">
    <property type="entry name" value="ABC3_permease_C"/>
</dbReference>
<evidence type="ECO:0000313" key="12">
    <source>
        <dbReference type="Proteomes" id="UP000188543"/>
    </source>
</evidence>
<dbReference type="PANTHER" id="PTHR30489:SF0">
    <property type="entry name" value="LIPOPROTEIN-RELEASING SYSTEM TRANSMEMBRANE PROTEIN LOLE"/>
    <property type="match status" value="1"/>
</dbReference>